<evidence type="ECO:0000256" key="1">
    <source>
        <dbReference type="ARBA" id="ARBA00009571"/>
    </source>
</evidence>
<dbReference type="Pfam" id="PF05303">
    <property type="entry name" value="GSKIP_dom"/>
    <property type="match status" value="1"/>
</dbReference>
<dbReference type="GO" id="GO:0019207">
    <property type="term" value="F:kinase regulator activity"/>
    <property type="evidence" value="ECO:0007669"/>
    <property type="project" value="TreeGrafter"/>
</dbReference>
<name>A0A7J7K7W8_BUGNE</name>
<keyword evidence="4" id="KW-1185">Reference proteome</keyword>
<dbReference type="GO" id="GO:0060828">
    <property type="term" value="P:regulation of canonical Wnt signaling pathway"/>
    <property type="evidence" value="ECO:0007669"/>
    <property type="project" value="InterPro"/>
</dbReference>
<gene>
    <name evidence="3" type="ORF">EB796_007661</name>
</gene>
<evidence type="ECO:0000259" key="2">
    <source>
        <dbReference type="Pfam" id="PF05303"/>
    </source>
</evidence>
<accession>A0A7J7K7W8</accession>
<feature type="domain" description="GSKIP" evidence="2">
    <location>
        <begin position="7"/>
        <end position="105"/>
    </location>
</feature>
<sequence length="106" mass="12284">MEDYDLRNECSRIITEIQPHVSSAEVSKTLEYTYSVAHMNLVTKEDIKMCVRLTARGFEIVGDEFDTANKEPTITYELIDQLLSDLSPKYRESFSYLLAQKLQNLQ</sequence>
<dbReference type="GO" id="GO:0005737">
    <property type="term" value="C:cytoplasm"/>
    <property type="evidence" value="ECO:0007669"/>
    <property type="project" value="TreeGrafter"/>
</dbReference>
<dbReference type="EMBL" id="VXIV02001172">
    <property type="protein sequence ID" value="KAF6034034.1"/>
    <property type="molecule type" value="Genomic_DNA"/>
</dbReference>
<comment type="similarity">
    <text evidence="1">Belongs to the GSKIP family.</text>
</comment>
<evidence type="ECO:0000313" key="4">
    <source>
        <dbReference type="Proteomes" id="UP000593567"/>
    </source>
</evidence>
<proteinExistence type="inferred from homology"/>
<protein>
    <recommendedName>
        <fullName evidence="2">GSKIP domain-containing protein</fullName>
    </recommendedName>
</protein>
<dbReference type="InterPro" id="IPR007967">
    <property type="entry name" value="GSKIP_dom"/>
</dbReference>
<comment type="caution">
    <text evidence="3">The sequence shown here is derived from an EMBL/GenBank/DDBJ whole genome shotgun (WGS) entry which is preliminary data.</text>
</comment>
<dbReference type="PANTHER" id="PTHR12490">
    <property type="entry name" value="GSK3B-INTERACTING PROTEIN"/>
    <property type="match status" value="1"/>
</dbReference>
<dbReference type="GO" id="GO:0051018">
    <property type="term" value="F:protein kinase A binding"/>
    <property type="evidence" value="ECO:0007669"/>
    <property type="project" value="TreeGrafter"/>
</dbReference>
<reference evidence="3" key="1">
    <citation type="submission" date="2020-06" db="EMBL/GenBank/DDBJ databases">
        <title>Draft genome of Bugula neritina, a colonial animal packing powerful symbionts and potential medicines.</title>
        <authorList>
            <person name="Rayko M."/>
        </authorList>
    </citation>
    <scope>NUCLEOTIDE SEQUENCE [LARGE SCALE GENOMIC DNA]</scope>
    <source>
        <strain evidence="3">Kwan_BN1</strain>
    </source>
</reference>
<dbReference type="InterPro" id="IPR023231">
    <property type="entry name" value="GSKIP_dom_sf"/>
</dbReference>
<dbReference type="Proteomes" id="UP000593567">
    <property type="component" value="Unassembled WGS sequence"/>
</dbReference>
<dbReference type="Gene3D" id="3.30.2280.10">
    <property type="entry name" value="Hypothetical protein (hspc210)"/>
    <property type="match status" value="1"/>
</dbReference>
<evidence type="ECO:0000313" key="3">
    <source>
        <dbReference type="EMBL" id="KAF6034034.1"/>
    </source>
</evidence>
<dbReference type="SUPFAM" id="SSF103107">
    <property type="entry name" value="Hypothetical protein c14orf129, hspc210"/>
    <property type="match status" value="1"/>
</dbReference>
<organism evidence="3 4">
    <name type="scientific">Bugula neritina</name>
    <name type="common">Brown bryozoan</name>
    <name type="synonym">Sertularia neritina</name>
    <dbReference type="NCBI Taxonomy" id="10212"/>
    <lineage>
        <taxon>Eukaryota</taxon>
        <taxon>Metazoa</taxon>
        <taxon>Spiralia</taxon>
        <taxon>Lophotrochozoa</taxon>
        <taxon>Bryozoa</taxon>
        <taxon>Gymnolaemata</taxon>
        <taxon>Cheilostomatida</taxon>
        <taxon>Flustrina</taxon>
        <taxon>Buguloidea</taxon>
        <taxon>Bugulidae</taxon>
        <taxon>Bugula</taxon>
    </lineage>
</organism>
<dbReference type="AlphaFoldDB" id="A0A7J7K7W8"/>
<dbReference type="OrthoDB" id="5804279at2759"/>
<dbReference type="PANTHER" id="PTHR12490:SF4">
    <property type="entry name" value="GSK3B-INTERACTING PROTEIN"/>
    <property type="match status" value="1"/>
</dbReference>
<dbReference type="InterPro" id="IPR037395">
    <property type="entry name" value="GSKIP"/>
</dbReference>